<comment type="caution">
    <text evidence="3">The sequence shown here is derived from an EMBL/GenBank/DDBJ whole genome shotgun (WGS) entry which is preliminary data.</text>
</comment>
<dbReference type="SUPFAM" id="SSF56524">
    <property type="entry name" value="Oxidoreductase molybdopterin-binding domain"/>
    <property type="match status" value="1"/>
</dbReference>
<feature type="compositionally biased region" description="Basic and acidic residues" evidence="1">
    <location>
        <begin position="1"/>
        <end position="15"/>
    </location>
</feature>
<dbReference type="Proteomes" id="UP000183529">
    <property type="component" value="Unassembled WGS sequence"/>
</dbReference>
<dbReference type="InterPro" id="IPR036374">
    <property type="entry name" value="OxRdtase_Mopterin-bd_sf"/>
</dbReference>
<dbReference type="PROSITE" id="PS51318">
    <property type="entry name" value="TAT"/>
    <property type="match status" value="1"/>
</dbReference>
<dbReference type="Gene3D" id="3.90.420.10">
    <property type="entry name" value="Oxidoreductase, molybdopterin-binding domain"/>
    <property type="match status" value="1"/>
</dbReference>
<reference evidence="3 4" key="1">
    <citation type="submission" date="2016-10" db="EMBL/GenBank/DDBJ databases">
        <authorList>
            <person name="Varghese N."/>
            <person name="Submissions S."/>
        </authorList>
    </citation>
    <scope>NUCLEOTIDE SEQUENCE [LARGE SCALE GENOMIC DNA]</scope>
    <source>
        <strain evidence="3 4">LMG 22274</strain>
    </source>
</reference>
<accession>A0AAQ1JX34</accession>
<feature type="domain" description="Oxidoreductase molybdopterin-binding" evidence="2">
    <location>
        <begin position="125"/>
        <end position="196"/>
    </location>
</feature>
<gene>
    <name evidence="3" type="ORF">SAMN05216550_11996</name>
</gene>
<feature type="region of interest" description="Disordered" evidence="1">
    <location>
        <begin position="1"/>
        <end position="31"/>
    </location>
</feature>
<sequence>MQYPDDRPAVRHDAAQDAPHGEFQGTPHAVPSTRFMHPAQPASPARRRFTGALASAFTAALAAAALPARTAFAASAASTATGGGLKLDVNGQVRVTNNATHDTYHFSEQQLLALPTHAISTSTTWTPRSTFTGPLLADVLKTVGAYGSQIEIHTIDDYTCVVPVADARRYGVVLAYAMNGKRLKVSDFGPLFLIYPRDQFPLELDGAAGDAKFAWQIVSMTIKP</sequence>
<evidence type="ECO:0000259" key="2">
    <source>
        <dbReference type="Pfam" id="PF00174"/>
    </source>
</evidence>
<dbReference type="InterPro" id="IPR000572">
    <property type="entry name" value="OxRdtase_Mopterin-bd_dom"/>
</dbReference>
<name>A0AAQ1JX34_9BURK</name>
<protein>
    <recommendedName>
        <fullName evidence="2">Oxidoreductase molybdopterin-binding domain-containing protein</fullName>
    </recommendedName>
</protein>
<dbReference type="InterPro" id="IPR006311">
    <property type="entry name" value="TAT_signal"/>
</dbReference>
<dbReference type="EMBL" id="FNZM01000019">
    <property type="protein sequence ID" value="SEK10794.1"/>
    <property type="molecule type" value="Genomic_DNA"/>
</dbReference>
<evidence type="ECO:0000256" key="1">
    <source>
        <dbReference type="SAM" id="MobiDB-lite"/>
    </source>
</evidence>
<dbReference type="Pfam" id="PF00174">
    <property type="entry name" value="Oxidored_molyb"/>
    <property type="match status" value="1"/>
</dbReference>
<proteinExistence type="predicted"/>
<dbReference type="AlphaFoldDB" id="A0AAQ1JX34"/>
<evidence type="ECO:0000313" key="4">
    <source>
        <dbReference type="Proteomes" id="UP000183529"/>
    </source>
</evidence>
<evidence type="ECO:0000313" key="3">
    <source>
        <dbReference type="EMBL" id="SEK10794.1"/>
    </source>
</evidence>
<organism evidence="3 4">
    <name type="scientific">Paraburkholderia tropica</name>
    <dbReference type="NCBI Taxonomy" id="92647"/>
    <lineage>
        <taxon>Bacteria</taxon>
        <taxon>Pseudomonadati</taxon>
        <taxon>Pseudomonadota</taxon>
        <taxon>Betaproteobacteria</taxon>
        <taxon>Burkholderiales</taxon>
        <taxon>Burkholderiaceae</taxon>
        <taxon>Paraburkholderia</taxon>
    </lineage>
</organism>